<keyword evidence="1" id="KW-0472">Membrane</keyword>
<keyword evidence="1" id="KW-1133">Transmembrane helix</keyword>
<dbReference type="EMBL" id="LLZZ01000153">
    <property type="protein sequence ID" value="KTA98438.1"/>
    <property type="molecule type" value="Genomic_DNA"/>
</dbReference>
<dbReference type="InterPro" id="IPR017850">
    <property type="entry name" value="Alkaline_phosphatase_core_sf"/>
</dbReference>
<sequence>MEEGRAASIRSEDFEIEDPLEDDHLMNTDDALNDQKGIWSRITEWQYRDQADTEANTGAKRIPWYARYFVRNLEEIERRGVPLYELDHEGNLRHVDRDEYISETRWFNQMTGDWLNTSKYYDSLRLTRGMKKLAVLLLTIVLLSFLWMKVLTSTNNDNPDLNRHHQFTEFDPYITYSNGTHEFNPLNIVISLSGFYPGLISDERTPFISALFKREHNEILKQNITTSPYMRPQFPLQSIPNMWTMVTGLYPSMHKMIANSFWDSKNEVEYRPGIIDPRVWVNNSEPIWETVQRAYNHDNNMNFKVYANMWPGSDVNYTSLNYIKLERQPYYMDVFDAQETMETKKSKIFNYIDTEDITERPQMILSVVNDLDTFGHLHGYPIDRDSPHKVEFLDKLKSVDQFINDTFAGLHERNMSAFTNILLVSNHGMADINFDNNVTIWEDLIHNEREYLRENDVISHMYMEGASLGIYVREAAHINPVYKIIKKHIDLERYNVFLAGNFPKEWNYDSINKDLGRGPTTNADTGTADTGTAQLKGRLPTIWIVPKIGNSIMLKEKYDIIAKKAKKEKKKYHGDTGPYVIGSHTFSEVDDARLQALFIATGPYFKDQEIGPINNLDIYNLLCDINGVSIRDRNPNNGTTSIYS</sequence>
<dbReference type="VEuPathDB" id="FungiDB:GWK60_L07227"/>
<dbReference type="GO" id="GO:0017111">
    <property type="term" value="F:ribonucleoside triphosphate phosphatase activity"/>
    <property type="evidence" value="ECO:0007669"/>
    <property type="project" value="TreeGrafter"/>
</dbReference>
<protein>
    <submittedName>
        <fullName evidence="2">Ectonucleotide pyrophosphatase/phosphodiesterase 1</fullName>
    </submittedName>
</protein>
<dbReference type="PANTHER" id="PTHR10151:SF120">
    <property type="entry name" value="BIS(5'-ADENOSYL)-TRIPHOSPHATASE"/>
    <property type="match status" value="1"/>
</dbReference>
<dbReference type="Gene3D" id="3.40.720.10">
    <property type="entry name" value="Alkaline Phosphatase, subunit A"/>
    <property type="match status" value="1"/>
</dbReference>
<evidence type="ECO:0000256" key="1">
    <source>
        <dbReference type="SAM" id="Phobius"/>
    </source>
</evidence>
<keyword evidence="1" id="KW-0812">Transmembrane</keyword>
<name>A0A0W0D533_CANGB</name>
<dbReference type="CDD" id="cd16018">
    <property type="entry name" value="Enpp"/>
    <property type="match status" value="1"/>
</dbReference>
<feature type="transmembrane region" description="Helical" evidence="1">
    <location>
        <begin position="133"/>
        <end position="151"/>
    </location>
</feature>
<accession>A0A0W0D533</accession>
<dbReference type="EMBL" id="LLZZ01000167">
    <property type="protein sequence ID" value="KTA96780.1"/>
    <property type="molecule type" value="Genomic_DNA"/>
</dbReference>
<reference evidence="2 4" key="1">
    <citation type="submission" date="2015-10" db="EMBL/GenBank/DDBJ databases">
        <title>Draft genomes sequences of Candida glabrata isolates 1A, 1B, 2A, 2B, 3A and 3B.</title>
        <authorList>
            <person name="Haavelsrud O.E."/>
            <person name="Gaustad P."/>
        </authorList>
    </citation>
    <scope>NUCLEOTIDE SEQUENCE [LARGE SCALE GENOMIC DNA]</scope>
    <source>
        <strain evidence="2">910700640</strain>
    </source>
</reference>
<gene>
    <name evidence="3" type="ORF">AO440_005160</name>
    <name evidence="2" type="ORF">AO440_005375</name>
</gene>
<dbReference type="SUPFAM" id="SSF53649">
    <property type="entry name" value="Alkaline phosphatase-like"/>
    <property type="match status" value="1"/>
</dbReference>
<dbReference type="GO" id="GO:0047429">
    <property type="term" value="F:nucleoside triphosphate diphosphatase activity"/>
    <property type="evidence" value="ECO:0007669"/>
    <property type="project" value="TreeGrafter"/>
</dbReference>
<dbReference type="GO" id="GO:0009141">
    <property type="term" value="P:nucleoside triphosphate metabolic process"/>
    <property type="evidence" value="ECO:0007669"/>
    <property type="project" value="TreeGrafter"/>
</dbReference>
<dbReference type="InterPro" id="IPR002591">
    <property type="entry name" value="Phosphodiest/P_Trfase"/>
</dbReference>
<evidence type="ECO:0000313" key="2">
    <source>
        <dbReference type="EMBL" id="KTA96780.1"/>
    </source>
</evidence>
<dbReference type="Proteomes" id="UP000054886">
    <property type="component" value="Unassembled WGS sequence"/>
</dbReference>
<dbReference type="AlphaFoldDB" id="A0A0W0D533"/>
<dbReference type="Pfam" id="PF01663">
    <property type="entry name" value="Phosphodiest"/>
    <property type="match status" value="1"/>
</dbReference>
<comment type="caution">
    <text evidence="2">The sequence shown here is derived from an EMBL/GenBank/DDBJ whole genome shotgun (WGS) entry which is preliminary data.</text>
</comment>
<organism evidence="2 4">
    <name type="scientific">Candida glabrata</name>
    <name type="common">Yeast</name>
    <name type="synonym">Torulopsis glabrata</name>
    <dbReference type="NCBI Taxonomy" id="5478"/>
    <lineage>
        <taxon>Eukaryota</taxon>
        <taxon>Fungi</taxon>
        <taxon>Dikarya</taxon>
        <taxon>Ascomycota</taxon>
        <taxon>Saccharomycotina</taxon>
        <taxon>Saccharomycetes</taxon>
        <taxon>Saccharomycetales</taxon>
        <taxon>Saccharomycetaceae</taxon>
        <taxon>Nakaseomyces</taxon>
    </lineage>
</organism>
<dbReference type="VEuPathDB" id="FungiDB:B1J91_L07986g"/>
<proteinExistence type="predicted"/>
<evidence type="ECO:0000313" key="3">
    <source>
        <dbReference type="EMBL" id="KTA98438.1"/>
    </source>
</evidence>
<dbReference type="VEuPathDB" id="FungiDB:CAGL0L07986g"/>
<dbReference type="VEuPathDB" id="FungiDB:GVI51_L07865"/>
<evidence type="ECO:0000313" key="4">
    <source>
        <dbReference type="Proteomes" id="UP000054886"/>
    </source>
</evidence>
<dbReference type="PANTHER" id="PTHR10151">
    <property type="entry name" value="ECTONUCLEOTIDE PYROPHOSPHATASE/PHOSPHODIESTERASE"/>
    <property type="match status" value="1"/>
</dbReference>
<dbReference type="Gene3D" id="3.30.1360.180">
    <property type="match status" value="1"/>
</dbReference>